<organism evidence="1">
    <name type="scientific">hydrothermal vent metagenome</name>
    <dbReference type="NCBI Taxonomy" id="652676"/>
    <lineage>
        <taxon>unclassified sequences</taxon>
        <taxon>metagenomes</taxon>
        <taxon>ecological metagenomes</taxon>
    </lineage>
</organism>
<gene>
    <name evidence="1" type="ORF">MNBD_CHLOROFLEXI01-3335</name>
</gene>
<reference evidence="1" key="1">
    <citation type="submission" date="2018-06" db="EMBL/GenBank/DDBJ databases">
        <authorList>
            <person name="Zhirakovskaya E."/>
        </authorList>
    </citation>
    <scope>NUCLEOTIDE SEQUENCE</scope>
</reference>
<dbReference type="EMBL" id="UOEU01000593">
    <property type="protein sequence ID" value="VAW35596.1"/>
    <property type="molecule type" value="Genomic_DNA"/>
</dbReference>
<evidence type="ECO:0000313" key="1">
    <source>
        <dbReference type="EMBL" id="VAW35596.1"/>
    </source>
</evidence>
<proteinExistence type="predicted"/>
<dbReference type="AlphaFoldDB" id="A0A3B0VTJ3"/>
<accession>A0A3B0VTJ3</accession>
<sequence>MMWSADWTFSHLTKLHKQQPKLVAAALQEMIESNPDLAWSLVVSAYLDEEINLGKAAEMLNLHELELRDRFISLGIPLRIGPADKSEARAEAEALNNWLSHDENAPIS</sequence>
<protein>
    <submittedName>
        <fullName evidence="1">Uncharacterized protein</fullName>
    </submittedName>
</protein>
<feature type="non-terminal residue" evidence="1">
    <location>
        <position position="108"/>
    </location>
</feature>
<name>A0A3B0VTJ3_9ZZZZ</name>